<feature type="binding site" evidence="3">
    <location>
        <position position="92"/>
    </location>
    <ligand>
        <name>substrate</name>
    </ligand>
</feature>
<evidence type="ECO:0000313" key="7">
    <source>
        <dbReference type="Proteomes" id="UP000183255"/>
    </source>
</evidence>
<feature type="binding site" evidence="3">
    <location>
        <position position="51"/>
    </location>
    <ligand>
        <name>substrate</name>
    </ligand>
</feature>
<comment type="similarity">
    <text evidence="1">Belongs to the DCK/DGK family.</text>
</comment>
<dbReference type="Gene3D" id="3.40.50.300">
    <property type="entry name" value="P-loop containing nucleotide triphosphate hydrolases"/>
    <property type="match status" value="1"/>
</dbReference>
<dbReference type="EMBL" id="FNDZ01000005">
    <property type="protein sequence ID" value="SDI87968.1"/>
    <property type="molecule type" value="Genomic_DNA"/>
</dbReference>
<feature type="active site" description="Proton acceptor" evidence="2">
    <location>
        <position position="86"/>
    </location>
</feature>
<dbReference type="GO" id="GO:0005524">
    <property type="term" value="F:ATP binding"/>
    <property type="evidence" value="ECO:0007669"/>
    <property type="project" value="UniProtKB-KW"/>
</dbReference>
<dbReference type="InterPro" id="IPR050566">
    <property type="entry name" value="Deoxyribonucleoside_kinase"/>
</dbReference>
<dbReference type="PANTHER" id="PTHR10513">
    <property type="entry name" value="DEOXYNUCLEOSIDE KINASE"/>
    <property type="match status" value="1"/>
</dbReference>
<dbReference type="GO" id="GO:0005737">
    <property type="term" value="C:cytoplasm"/>
    <property type="evidence" value="ECO:0007669"/>
    <property type="project" value="TreeGrafter"/>
</dbReference>
<dbReference type="InterPro" id="IPR002624">
    <property type="entry name" value="DCK/DGK"/>
</dbReference>
<protein>
    <submittedName>
        <fullName evidence="6">Deoxyadenosine/deoxycytidine kinase</fullName>
    </submittedName>
</protein>
<dbReference type="CDD" id="cd01673">
    <property type="entry name" value="dNK"/>
    <property type="match status" value="1"/>
</dbReference>
<evidence type="ECO:0000313" key="6">
    <source>
        <dbReference type="EMBL" id="SDI87968.1"/>
    </source>
</evidence>
<evidence type="ECO:0000256" key="2">
    <source>
        <dbReference type="PIRSR" id="PIRSR000705-1"/>
    </source>
</evidence>
<feature type="binding site" evidence="3">
    <location>
        <position position="62"/>
    </location>
    <ligand>
        <name>substrate</name>
    </ligand>
</feature>
<dbReference type="InterPro" id="IPR027417">
    <property type="entry name" value="P-loop_NTPase"/>
</dbReference>
<dbReference type="Pfam" id="PF01712">
    <property type="entry name" value="dNK"/>
    <property type="match status" value="1"/>
</dbReference>
<feature type="binding site" evidence="4">
    <location>
        <begin position="15"/>
        <end position="23"/>
    </location>
    <ligand>
        <name>ATP</name>
        <dbReference type="ChEBI" id="CHEBI:30616"/>
    </ligand>
</feature>
<evidence type="ECO:0000256" key="3">
    <source>
        <dbReference type="PIRSR" id="PIRSR000705-2"/>
    </source>
</evidence>
<evidence type="ECO:0000256" key="1">
    <source>
        <dbReference type="ARBA" id="ARBA00007420"/>
    </source>
</evidence>
<proteinExistence type="inferred from homology"/>
<dbReference type="PIRSF" id="PIRSF000705">
    <property type="entry name" value="DNK"/>
    <property type="match status" value="1"/>
</dbReference>
<reference evidence="6 7" key="1">
    <citation type="submission" date="2016-10" db="EMBL/GenBank/DDBJ databases">
        <authorList>
            <person name="de Groot N.N."/>
        </authorList>
    </citation>
    <scope>NUCLEOTIDE SEQUENCE [LARGE SCALE GENOMIC DNA]</scope>
    <source>
        <strain evidence="6 7">CGMCC 1.5058</strain>
    </source>
</reference>
<dbReference type="SUPFAM" id="SSF52540">
    <property type="entry name" value="P-loop containing nucleoside triphosphate hydrolases"/>
    <property type="match status" value="1"/>
</dbReference>
<gene>
    <name evidence="6" type="ORF">SAMN05421804_1052</name>
</gene>
<feature type="binding site" evidence="4">
    <location>
        <begin position="143"/>
        <end position="147"/>
    </location>
    <ligand>
        <name>ATP</name>
        <dbReference type="ChEBI" id="CHEBI:30616"/>
    </ligand>
</feature>
<evidence type="ECO:0000259" key="5">
    <source>
        <dbReference type="Pfam" id="PF01712"/>
    </source>
</evidence>
<keyword evidence="4" id="KW-0547">Nucleotide-binding</keyword>
<feature type="binding site" evidence="3">
    <location>
        <position position="39"/>
    </location>
    <ligand>
        <name>substrate</name>
    </ligand>
</feature>
<dbReference type="AlphaFoldDB" id="A0A1G8P6P8"/>
<feature type="binding site" evidence="3">
    <location>
        <position position="152"/>
    </location>
    <ligand>
        <name>substrate</name>
    </ligand>
</feature>
<dbReference type="GO" id="GO:0019136">
    <property type="term" value="F:deoxynucleoside kinase activity"/>
    <property type="evidence" value="ECO:0007669"/>
    <property type="project" value="InterPro"/>
</dbReference>
<dbReference type="InterPro" id="IPR031314">
    <property type="entry name" value="DNK_dom"/>
</dbReference>
<name>A0A1G8P6P8_9CLOT</name>
<sequence length="210" mass="24905">MIKKNNPNELIIVDGVVGSGKTTFMNLLKEELSLPGFEEPVTDNPLLEKFYHDRKRYSFPLQVFFLNRRFRMLKDAGENLTASVMDRSIYGDVIFAKLLHEGGDMEKDEFDLYQELLVNMLDHIESPKLMIYLKCDVDTAIHRIEKRGRDYEQIVERDYWERLNKEYEAYFKEYNLSKLLVIDVKNYDLLENEKDRKEVMDLVKKAISES</sequence>
<organism evidence="6 7">
    <name type="scientific">Proteiniclasticum ruminis</name>
    <dbReference type="NCBI Taxonomy" id="398199"/>
    <lineage>
        <taxon>Bacteria</taxon>
        <taxon>Bacillati</taxon>
        <taxon>Bacillota</taxon>
        <taxon>Clostridia</taxon>
        <taxon>Eubacteriales</taxon>
        <taxon>Clostridiaceae</taxon>
        <taxon>Proteiniclasticum</taxon>
    </lineage>
</organism>
<feature type="domain" description="Deoxynucleoside kinase" evidence="5">
    <location>
        <begin position="11"/>
        <end position="207"/>
    </location>
</feature>
<accession>A0A1G8P6P8</accession>
<evidence type="ECO:0000256" key="4">
    <source>
        <dbReference type="PIRSR" id="PIRSR000705-3"/>
    </source>
</evidence>
<dbReference type="Proteomes" id="UP000183255">
    <property type="component" value="Unassembled WGS sequence"/>
</dbReference>
<dbReference type="RefSeq" id="WP_036909345.1">
    <property type="nucleotide sequence ID" value="NZ_DAMANS010000081.1"/>
</dbReference>
<keyword evidence="6" id="KW-0418">Kinase</keyword>
<keyword evidence="6" id="KW-0808">Transferase</keyword>
<keyword evidence="4" id="KW-0067">ATP-binding</keyword>
<feature type="binding site" evidence="3">
    <location>
        <position position="87"/>
    </location>
    <ligand>
        <name>substrate</name>
    </ligand>
</feature>
<dbReference type="PANTHER" id="PTHR10513:SF35">
    <property type="entry name" value="DEOXYADENOSINE KINASE"/>
    <property type="match status" value="1"/>
</dbReference>